<keyword evidence="2 6" id="KW-0808">Transferase</keyword>
<evidence type="ECO:0000256" key="3">
    <source>
        <dbReference type="ARBA" id="ARBA00022691"/>
    </source>
</evidence>
<dbReference type="PROSITE" id="PS51187">
    <property type="entry name" value="AUTOINDUCER_SYNTH_2"/>
    <property type="match status" value="1"/>
</dbReference>
<dbReference type="Proteomes" id="UP001556692">
    <property type="component" value="Unassembled WGS sequence"/>
</dbReference>
<evidence type="ECO:0000256" key="4">
    <source>
        <dbReference type="ARBA" id="ARBA00022929"/>
    </source>
</evidence>
<dbReference type="PANTHER" id="PTHR39322:SF1">
    <property type="entry name" value="ISOVALERYL-HOMOSERINE LACTONE SYNTHASE"/>
    <property type="match status" value="1"/>
</dbReference>
<keyword evidence="1 5" id="KW-0673">Quorum sensing</keyword>
<comment type="catalytic activity">
    <reaction evidence="6">
        <text>a fatty acyl-[ACP] + S-adenosyl-L-methionine = an N-acyl-L-homoserine lactone + S-methyl-5'-thioadenosine + holo-[ACP] + H(+)</text>
        <dbReference type="Rhea" id="RHEA:10096"/>
        <dbReference type="Rhea" id="RHEA-COMP:9685"/>
        <dbReference type="Rhea" id="RHEA-COMP:14125"/>
        <dbReference type="ChEBI" id="CHEBI:15378"/>
        <dbReference type="ChEBI" id="CHEBI:17509"/>
        <dbReference type="ChEBI" id="CHEBI:55474"/>
        <dbReference type="ChEBI" id="CHEBI:59789"/>
        <dbReference type="ChEBI" id="CHEBI:64479"/>
        <dbReference type="ChEBI" id="CHEBI:138651"/>
        <dbReference type="EC" id="2.3.1.184"/>
    </reaction>
</comment>
<dbReference type="Gene3D" id="3.40.630.30">
    <property type="match status" value="1"/>
</dbReference>
<dbReference type="RefSeq" id="WP_367952263.1">
    <property type="nucleotide sequence ID" value="NZ_JBDPGJ010000001.1"/>
</dbReference>
<dbReference type="PRINTS" id="PR01549">
    <property type="entry name" value="AUTOINDCRSYN"/>
</dbReference>
<accession>A0ABV3SCT9</accession>
<keyword evidence="3 6" id="KW-0949">S-adenosyl-L-methionine</keyword>
<keyword evidence="4 5" id="KW-0071">Autoinducer synthesis</keyword>
<evidence type="ECO:0000256" key="6">
    <source>
        <dbReference type="RuleBase" id="RU361135"/>
    </source>
</evidence>
<dbReference type="EMBL" id="JBDPGJ010000001">
    <property type="protein sequence ID" value="MEX0404376.1"/>
    <property type="molecule type" value="Genomic_DNA"/>
</dbReference>
<dbReference type="Pfam" id="PF00765">
    <property type="entry name" value="Autoind_synth"/>
    <property type="match status" value="1"/>
</dbReference>
<evidence type="ECO:0000256" key="2">
    <source>
        <dbReference type="ARBA" id="ARBA00022679"/>
    </source>
</evidence>
<evidence type="ECO:0000256" key="1">
    <source>
        <dbReference type="ARBA" id="ARBA00022654"/>
    </source>
</evidence>
<comment type="caution">
    <text evidence="7">The sequence shown here is derived from an EMBL/GenBank/DDBJ whole genome shotgun (WGS) entry which is preliminary data.</text>
</comment>
<reference evidence="7 8" key="1">
    <citation type="submission" date="2024-05" db="EMBL/GenBank/DDBJ databases">
        <authorList>
            <person name="Jiang F."/>
        </authorList>
    </citation>
    <scope>NUCLEOTIDE SEQUENCE [LARGE SCALE GENOMIC DNA]</scope>
    <source>
        <strain evidence="7 8">LZ166</strain>
    </source>
</reference>
<dbReference type="InterPro" id="IPR016181">
    <property type="entry name" value="Acyl_CoA_acyltransferase"/>
</dbReference>
<evidence type="ECO:0000256" key="5">
    <source>
        <dbReference type="PROSITE-ProRule" id="PRU00533"/>
    </source>
</evidence>
<proteinExistence type="inferred from homology"/>
<dbReference type="SUPFAM" id="SSF55729">
    <property type="entry name" value="Acyl-CoA N-acyltransferases (Nat)"/>
    <property type="match status" value="1"/>
</dbReference>
<gene>
    <name evidence="7" type="ORF">ABGN05_01720</name>
</gene>
<organism evidence="7 8">
    <name type="scientific">Aquibium pacificus</name>
    <dbReference type="NCBI Taxonomy" id="3153579"/>
    <lineage>
        <taxon>Bacteria</taxon>
        <taxon>Pseudomonadati</taxon>
        <taxon>Pseudomonadota</taxon>
        <taxon>Alphaproteobacteria</taxon>
        <taxon>Hyphomicrobiales</taxon>
        <taxon>Phyllobacteriaceae</taxon>
        <taxon>Aquibium</taxon>
    </lineage>
</organism>
<dbReference type="EC" id="2.3.1.184" evidence="6"/>
<sequence length="212" mass="24593">MIYAMTTTELTERPDLWEEVHRLRYQIFVEEMGWDDLRRSDQMEIDQFDHEEAVHHLCMRNGRVAGYQRMLPTTRPHLLTDVLQDLCEGTSPKGPNIYELTRYAVAPAFRDGRRGVSTVGTELIAGFVEWGLHNKVDQVIIEFEPMWVLRALQLSFLARPLGYQRTYGRQQVVATLLTFNENTLDVVRNRRNQHAPVLSKGLPDAFSYKQAS</sequence>
<dbReference type="PANTHER" id="PTHR39322">
    <property type="entry name" value="ACYL-HOMOSERINE-LACTONE SYNTHASE"/>
    <property type="match status" value="1"/>
</dbReference>
<name>A0ABV3SCT9_9HYPH</name>
<comment type="similarity">
    <text evidence="5 6">Belongs to the autoinducer synthase family.</text>
</comment>
<evidence type="ECO:0000313" key="8">
    <source>
        <dbReference type="Proteomes" id="UP001556692"/>
    </source>
</evidence>
<dbReference type="InterPro" id="IPR001690">
    <property type="entry name" value="Autoind_synthase"/>
</dbReference>
<keyword evidence="8" id="KW-1185">Reference proteome</keyword>
<protein>
    <recommendedName>
        <fullName evidence="6">Acyl-homoserine-lactone synthase</fullName>
        <ecNumber evidence="6">2.3.1.184</ecNumber>
    </recommendedName>
    <alternativeName>
        <fullName evidence="6">Autoinducer synthesis protein</fullName>
    </alternativeName>
</protein>
<evidence type="ECO:0000313" key="7">
    <source>
        <dbReference type="EMBL" id="MEX0404376.1"/>
    </source>
</evidence>